<name>A0ABY2E4K1_9MICO</name>
<comment type="caution">
    <text evidence="5">The sequence shown here is derived from an EMBL/GenBank/DDBJ whole genome shotgun (WGS) entry which is preliminary data.</text>
</comment>
<evidence type="ECO:0000256" key="1">
    <source>
        <dbReference type="ARBA" id="ARBA00023015"/>
    </source>
</evidence>
<dbReference type="EMBL" id="SMNA01000004">
    <property type="protein sequence ID" value="TDE94952.1"/>
    <property type="molecule type" value="Genomic_DNA"/>
</dbReference>
<evidence type="ECO:0000259" key="4">
    <source>
        <dbReference type="PROSITE" id="PS51000"/>
    </source>
</evidence>
<dbReference type="PRINTS" id="PR00037">
    <property type="entry name" value="HTHLACR"/>
</dbReference>
<gene>
    <name evidence="5" type="ORF">EXU48_09225</name>
</gene>
<organism evidence="5 6">
    <name type="scientific">Occultella glacieicola</name>
    <dbReference type="NCBI Taxonomy" id="2518684"/>
    <lineage>
        <taxon>Bacteria</taxon>
        <taxon>Bacillati</taxon>
        <taxon>Actinomycetota</taxon>
        <taxon>Actinomycetes</taxon>
        <taxon>Micrococcales</taxon>
        <taxon>Ruaniaceae</taxon>
        <taxon>Occultella</taxon>
    </lineage>
</organism>
<keyword evidence="6" id="KW-1185">Reference proteome</keyword>
<evidence type="ECO:0000256" key="2">
    <source>
        <dbReference type="ARBA" id="ARBA00023125"/>
    </source>
</evidence>
<dbReference type="InterPro" id="IPR046335">
    <property type="entry name" value="LacI/GalR-like_sensor"/>
</dbReference>
<dbReference type="Pfam" id="PF08220">
    <property type="entry name" value="HTH_DeoR"/>
    <property type="match status" value="1"/>
</dbReference>
<proteinExistence type="predicted"/>
<dbReference type="InterPro" id="IPR036390">
    <property type="entry name" value="WH_DNA-bd_sf"/>
</dbReference>
<dbReference type="Proteomes" id="UP000504882">
    <property type="component" value="Unassembled WGS sequence"/>
</dbReference>
<sequence>MELHGSVVAAEVAQDLGVSQVTIRRDITELDAAGLLARVHGGALAAPAATTPPRAARTLVGIVIPSTTSYFPEVIRGMEAAALTHRMRLALAVSHYRPDLERSRVQRLLDLGAKGLVVSPTIRGEDVEEVARWIETLPVPVVMLERRVEETLQVRRLDSARTDHIYGIGLALEHLARGGHRAVGLAVFDRTPTAPWLHTGYPVALTRLGIDAGPVVSLPKGEEDPGGLMRTLAAFLRACLAAEVRAAVVHTDFHAARLVEVAHEIGLTVPEDFAIVAYDDELAAHADVPLTAITSPRRELGQEALRLLADRIQPHPERPRSPYQVQLLPRLTVRESTSPAP</sequence>
<dbReference type="InterPro" id="IPR028082">
    <property type="entry name" value="Peripla_BP_I"/>
</dbReference>
<keyword evidence="2" id="KW-0238">DNA-binding</keyword>
<dbReference type="PROSITE" id="PS51000">
    <property type="entry name" value="HTH_DEOR_2"/>
    <property type="match status" value="1"/>
</dbReference>
<reference evidence="5 6" key="1">
    <citation type="submission" date="2019-03" db="EMBL/GenBank/DDBJ databases">
        <title>Genomic features of bacteria from cold environments.</title>
        <authorList>
            <person name="Shen L."/>
        </authorList>
    </citation>
    <scope>NUCLEOTIDE SEQUENCE [LARGE SCALE GENOMIC DNA]</scope>
    <source>
        <strain evidence="6">T3246-1</strain>
    </source>
</reference>
<dbReference type="PANTHER" id="PTHR30146:SF155">
    <property type="entry name" value="ALANINE RACEMASE"/>
    <property type="match status" value="1"/>
</dbReference>
<dbReference type="SUPFAM" id="SSF53822">
    <property type="entry name" value="Periplasmic binding protein-like I"/>
    <property type="match status" value="1"/>
</dbReference>
<dbReference type="SMART" id="SM00420">
    <property type="entry name" value="HTH_DEOR"/>
    <property type="match status" value="1"/>
</dbReference>
<evidence type="ECO:0000313" key="6">
    <source>
        <dbReference type="Proteomes" id="UP000504882"/>
    </source>
</evidence>
<feature type="domain" description="HTH deoR-type" evidence="4">
    <location>
        <begin position="1"/>
        <end position="45"/>
    </location>
</feature>
<dbReference type="PANTHER" id="PTHR30146">
    <property type="entry name" value="LACI-RELATED TRANSCRIPTIONAL REPRESSOR"/>
    <property type="match status" value="1"/>
</dbReference>
<accession>A0ABY2E4K1</accession>
<evidence type="ECO:0000313" key="5">
    <source>
        <dbReference type="EMBL" id="TDE94952.1"/>
    </source>
</evidence>
<evidence type="ECO:0000256" key="3">
    <source>
        <dbReference type="ARBA" id="ARBA00023163"/>
    </source>
</evidence>
<keyword evidence="3" id="KW-0804">Transcription</keyword>
<dbReference type="Pfam" id="PF13377">
    <property type="entry name" value="Peripla_BP_3"/>
    <property type="match status" value="1"/>
</dbReference>
<dbReference type="Gene3D" id="3.40.50.2300">
    <property type="match status" value="2"/>
</dbReference>
<dbReference type="InterPro" id="IPR001034">
    <property type="entry name" value="DeoR_HTH"/>
</dbReference>
<keyword evidence="1" id="KW-0805">Transcription regulation</keyword>
<protein>
    <submittedName>
        <fullName evidence="5">DeoR family transcriptional regulator</fullName>
    </submittedName>
</protein>
<dbReference type="SUPFAM" id="SSF46785">
    <property type="entry name" value="Winged helix' DNA-binding domain"/>
    <property type="match status" value="1"/>
</dbReference>